<feature type="transmembrane region" description="Helical" evidence="6">
    <location>
        <begin position="333"/>
        <end position="354"/>
    </location>
</feature>
<dbReference type="PANTHER" id="PTHR30250">
    <property type="entry name" value="PST FAMILY PREDICTED COLANIC ACID TRANSPORTER"/>
    <property type="match status" value="1"/>
</dbReference>
<feature type="transmembrane region" description="Helical" evidence="6">
    <location>
        <begin position="43"/>
        <end position="63"/>
    </location>
</feature>
<feature type="transmembrane region" description="Helical" evidence="6">
    <location>
        <begin position="255"/>
        <end position="276"/>
    </location>
</feature>
<dbReference type="RefSeq" id="WP_217853491.1">
    <property type="nucleotide sequence ID" value="NZ_CP077073.1"/>
</dbReference>
<evidence type="ECO:0000256" key="2">
    <source>
        <dbReference type="ARBA" id="ARBA00022475"/>
    </source>
</evidence>
<keyword evidence="3 6" id="KW-0812">Transmembrane</keyword>
<dbReference type="InterPro" id="IPR050833">
    <property type="entry name" value="Poly_Biosynth_Transport"/>
</dbReference>
<keyword evidence="4 6" id="KW-1133">Transmembrane helix</keyword>
<sequence>MSAVRSAILTGGAHASKVLMGFILLKVMAVYLGPDGVGRLGHLMSIVSVLTILSGGGIIHALVKYCSEFQATPHKLHRFVSAASTYAMVFSLVVFLAGCLLSDYLARLVFGSDDYQSVIVMLAVSQLAIAFANVVFGVSNGLHATQVFAYSQIIGNAMAVPLLWFCIYRYLEFGAAIAVVFASSLCALPAFYFYYRSAFWRRIRWFWIDRTALRQLSGFTLMLLVSTLAFPLVEICVRSLLIQRLGYHDTGLWQASIRLSAAYMGFFTMFLAFYLVPRLSPENNGRKVVGMTLRHLFAVQIVYGVGALTLYLGRSFFIPIIFSDAFTPLEGVIVYQLVGDFFKVSAYVIGFIAVAKAATKVYICAEVFQGAVFLAGGWLAVRFGATIESVMQAYMLTYVLYFCVCLVGLWIYKRRHL</sequence>
<evidence type="ECO:0000313" key="8">
    <source>
        <dbReference type="Proteomes" id="UP001047646"/>
    </source>
</evidence>
<feature type="transmembrane region" description="Helical" evidence="6">
    <location>
        <begin position="7"/>
        <end position="31"/>
    </location>
</feature>
<feature type="transmembrane region" description="Helical" evidence="6">
    <location>
        <begin position="361"/>
        <end position="381"/>
    </location>
</feature>
<gene>
    <name evidence="7" type="ORF">KSS95_09840</name>
</gene>
<comment type="subcellular location">
    <subcellularLocation>
        <location evidence="1">Cell membrane</location>
        <topology evidence="1">Multi-pass membrane protein</topology>
    </subcellularLocation>
</comment>
<evidence type="ECO:0000256" key="3">
    <source>
        <dbReference type="ARBA" id="ARBA00022692"/>
    </source>
</evidence>
<protein>
    <submittedName>
        <fullName evidence="7">O-antigen translocase</fullName>
    </submittedName>
</protein>
<evidence type="ECO:0000256" key="4">
    <source>
        <dbReference type="ARBA" id="ARBA00022989"/>
    </source>
</evidence>
<organism evidence="7 8">
    <name type="scientific">Pseudomonas muyukensis</name>
    <dbReference type="NCBI Taxonomy" id="2842357"/>
    <lineage>
        <taxon>Bacteria</taxon>
        <taxon>Pseudomonadati</taxon>
        <taxon>Pseudomonadota</taxon>
        <taxon>Gammaproteobacteria</taxon>
        <taxon>Pseudomonadales</taxon>
        <taxon>Pseudomonadaceae</taxon>
        <taxon>Pseudomonas</taxon>
    </lineage>
</organism>
<name>A0ABX8MGK0_9PSED</name>
<evidence type="ECO:0000256" key="1">
    <source>
        <dbReference type="ARBA" id="ARBA00004651"/>
    </source>
</evidence>
<dbReference type="Proteomes" id="UP001047646">
    <property type="component" value="Chromosome"/>
</dbReference>
<feature type="transmembrane region" description="Helical" evidence="6">
    <location>
        <begin position="84"/>
        <end position="106"/>
    </location>
</feature>
<evidence type="ECO:0000256" key="5">
    <source>
        <dbReference type="ARBA" id="ARBA00023136"/>
    </source>
</evidence>
<proteinExistence type="predicted"/>
<dbReference type="InterPro" id="IPR044550">
    <property type="entry name" value="WzxE"/>
</dbReference>
<dbReference type="Pfam" id="PF01943">
    <property type="entry name" value="Polysacc_synt"/>
    <property type="match status" value="1"/>
</dbReference>
<reference evidence="7" key="1">
    <citation type="journal article" date="2021" name="Microorganisms">
        <title>The Ever-Expanding Pseudomonas Genus: Description of 43 New Species and Partition of the Pseudomonas putida Group.</title>
        <authorList>
            <person name="Girard L."/>
            <person name="Lood C."/>
            <person name="Hofte M."/>
            <person name="Vandamme P."/>
            <person name="Rokni-Zadeh H."/>
            <person name="van Noort V."/>
            <person name="Lavigne R."/>
            <person name="De Mot R."/>
        </authorList>
    </citation>
    <scope>NUCLEOTIDE SEQUENCE</scope>
    <source>
        <strain evidence="7">COW39</strain>
    </source>
</reference>
<dbReference type="CDD" id="cd13125">
    <property type="entry name" value="MATE_like_10"/>
    <property type="match status" value="1"/>
</dbReference>
<keyword evidence="5 6" id="KW-0472">Membrane</keyword>
<feature type="transmembrane region" description="Helical" evidence="6">
    <location>
        <begin position="148"/>
        <end position="170"/>
    </location>
</feature>
<evidence type="ECO:0000256" key="6">
    <source>
        <dbReference type="SAM" id="Phobius"/>
    </source>
</evidence>
<keyword evidence="2" id="KW-1003">Cell membrane</keyword>
<accession>A0ABX8MGK0</accession>
<feature type="transmembrane region" description="Helical" evidence="6">
    <location>
        <begin position="176"/>
        <end position="195"/>
    </location>
</feature>
<dbReference type="InterPro" id="IPR002797">
    <property type="entry name" value="Polysacc_synth"/>
</dbReference>
<feature type="transmembrane region" description="Helical" evidence="6">
    <location>
        <begin position="393"/>
        <end position="412"/>
    </location>
</feature>
<dbReference type="EMBL" id="CP077073">
    <property type="protein sequence ID" value="QXH37105.1"/>
    <property type="molecule type" value="Genomic_DNA"/>
</dbReference>
<feature type="transmembrane region" description="Helical" evidence="6">
    <location>
        <begin position="297"/>
        <end position="321"/>
    </location>
</feature>
<dbReference type="PANTHER" id="PTHR30250:SF30">
    <property type="entry name" value="LIPID III FLIPPASE"/>
    <property type="match status" value="1"/>
</dbReference>
<feature type="transmembrane region" description="Helical" evidence="6">
    <location>
        <begin position="118"/>
        <end position="136"/>
    </location>
</feature>
<keyword evidence="8" id="KW-1185">Reference proteome</keyword>
<feature type="transmembrane region" description="Helical" evidence="6">
    <location>
        <begin position="216"/>
        <end position="235"/>
    </location>
</feature>
<evidence type="ECO:0000313" key="7">
    <source>
        <dbReference type="EMBL" id="QXH37105.1"/>
    </source>
</evidence>